<evidence type="ECO:0000313" key="2">
    <source>
        <dbReference type="Proteomes" id="UP000827556"/>
    </source>
</evidence>
<name>A0AA49AKS7_9CAUD</name>
<proteinExistence type="predicted"/>
<dbReference type="Proteomes" id="UP000827556">
    <property type="component" value="Segment"/>
</dbReference>
<keyword evidence="2" id="KW-1185">Reference proteome</keyword>
<accession>A0AA49AKS7</accession>
<sequence length="189" mass="22157">MSRKDWRALNAGYSHDPEFVVAAKLNALFIHDGIRAERPVGRDRAKFSPQDVIVHTYDRRSLTFGKEICKIDVERKPNDVFEEYPSPPRRWHSWSFLARKVDKASNRDQDVYILVDREISDRVFWITYGAIRGHFSLITEVDEWLVRDRYYRTPIDSQIAVQRGYSTLCQYIVGLRDGKSDLRTYGVIA</sequence>
<evidence type="ECO:0000313" key="1">
    <source>
        <dbReference type="EMBL" id="QXM18670.1"/>
    </source>
</evidence>
<organism evidence="1 2">
    <name type="scientific">Methanoculleus virus Blf4</name>
    <dbReference type="NCBI Taxonomy" id="3070925"/>
    <lineage>
        <taxon>Viruses</taxon>
        <taxon>Duplodnaviria</taxon>
        <taxon>Heunggongvirae</taxon>
        <taxon>Uroviricota</taxon>
        <taxon>Caudoviricetes</taxon>
        <taxon>Pungoviridae</taxon>
        <taxon>Flagovirus</taxon>
        <taxon>Flagovirus limi</taxon>
    </lineage>
</organism>
<reference evidence="2" key="1">
    <citation type="submission" date="2021-05" db="EMBL/GenBank/DDBJ databases">
        <authorList>
            <person name="Kupczok A."/>
            <person name="Weidenbach K."/>
            <person name="Wolf S."/>
            <person name="Fischer M.A."/>
            <person name="Kern T."/>
            <person name="Reetz J."/>
            <person name="Urbanska N."/>
            <person name="Kunzel S."/>
            <person name="Schmitz R.A."/>
            <person name="Rother M."/>
        </authorList>
    </citation>
    <scope>NUCLEOTIDE SEQUENCE [LARGE SCALE GENOMIC DNA]</scope>
</reference>
<protein>
    <submittedName>
        <fullName evidence="1">Uncharacterized protein</fullName>
    </submittedName>
</protein>
<dbReference type="EMBL" id="MZ171369">
    <property type="protein sequence ID" value="QXM18670.1"/>
    <property type="molecule type" value="Genomic_DNA"/>
</dbReference>